<sequence>MVSQFFVFSLLVCLCSSVSSYQGTMFTPLEPINASHWLGSTGIVEPLSPPQVQLIYDCPPEKMLRDFSSRDITLELWERGYDGARQTSLEVMLNLKDLLMSGGRLLRAGSKSLLHATLKALTYVWSSLIWATACAIWYLLRGYTIEVLLLASLYMCTVYMVKTAAWIFGDLPISLLKAGLTIARGTLRVLWFKRSYKAEKSVEGFLSYTIPQTPPGKSVLQVQHQDGSHAGYATCVALFNGSTGLLTAHHVITPGAKIVSTRNGSKIPASEFRVKLENSKRDLILMTGPPNWEGALACKAAQMQTASNLCKCKATFFAWNGEDWESSNAEIVGVSACRNYVSVLSNTNPGHSGTPYFNGKTLLGVHIGGANEENANYLAPIPAVPGLTSPKYVFETTAPQGRLFNDEEIAALIEEFSMSEVASIMKTRKDKQVYAEEAAPRQGNENAAATAQTTGPHSATRGDGESSTKRTSSAAAPSLQREPSPPEPSRATSTTCGTTKSRDVSVQSPDTTASSETLSEIKNAILERINLQSIEKQVVEALTKRATKNRGKRQRNRKPSPSKDSSTPSTSGSRGQEKKKPLDSNRSAASPEFYRPKQKTGSNGGPRYADNTQKWRPIPRGSGGQSSAPRPN</sequence>
<evidence type="ECO:0000256" key="4">
    <source>
        <dbReference type="ARBA" id="ARBA00022729"/>
    </source>
</evidence>
<accession>A0A7G7Y7U9</accession>
<protein>
    <submittedName>
        <fullName evidence="13">P1</fullName>
    </submittedName>
</protein>
<feature type="compositionally biased region" description="Low complexity" evidence="10">
    <location>
        <begin position="562"/>
        <end position="574"/>
    </location>
</feature>
<keyword evidence="2" id="KW-0645">Protease</keyword>
<comment type="subcellular location">
    <subcellularLocation>
        <location evidence="1">Membrane</location>
        <topology evidence="1">Multi-pass membrane protein</topology>
    </subcellularLocation>
</comment>
<keyword evidence="6" id="KW-0378">Hydrolase</keyword>
<evidence type="ECO:0000313" key="13">
    <source>
        <dbReference type="EMBL" id="QNH90445.1"/>
    </source>
</evidence>
<evidence type="ECO:0000256" key="7">
    <source>
        <dbReference type="ARBA" id="ARBA00022825"/>
    </source>
</evidence>
<feature type="compositionally biased region" description="Basic residues" evidence="10">
    <location>
        <begin position="545"/>
        <end position="560"/>
    </location>
</feature>
<feature type="compositionally biased region" description="Polar residues" evidence="10">
    <location>
        <begin position="490"/>
        <end position="516"/>
    </location>
</feature>
<evidence type="ECO:0000256" key="11">
    <source>
        <dbReference type="SAM" id="Phobius"/>
    </source>
</evidence>
<feature type="region of interest" description="Disordered" evidence="10">
    <location>
        <begin position="435"/>
        <end position="516"/>
    </location>
</feature>
<feature type="transmembrane region" description="Helical" evidence="11">
    <location>
        <begin position="120"/>
        <end position="140"/>
    </location>
</feature>
<feature type="compositionally biased region" description="Polar residues" evidence="10">
    <location>
        <begin position="443"/>
        <end position="457"/>
    </location>
</feature>
<organism evidence="13">
    <name type="scientific">Cucurbit aphid-borne yellows virus</name>
    <dbReference type="NCBI Taxonomy" id="91753"/>
    <lineage>
        <taxon>Viruses</taxon>
        <taxon>Riboviria</taxon>
        <taxon>Orthornavirae</taxon>
        <taxon>Pisuviricota</taxon>
        <taxon>Pisoniviricetes</taxon>
        <taxon>Sobelivirales</taxon>
        <taxon>Solemoviridae</taxon>
        <taxon>Polerovirus</taxon>
        <taxon>Polerovirus CABYV</taxon>
    </lineage>
</organism>
<dbReference type="GO" id="GO:0016020">
    <property type="term" value="C:membrane"/>
    <property type="evidence" value="ECO:0007669"/>
    <property type="project" value="UniProtKB-SubCell"/>
</dbReference>
<dbReference type="InterPro" id="IPR043504">
    <property type="entry name" value="Peptidase_S1_PA_chymotrypsin"/>
</dbReference>
<reference evidence="13" key="1">
    <citation type="submission" date="2019-11" db="EMBL/GenBank/DDBJ databases">
        <title>Characterization of polerovirus infecting cucurbits.</title>
        <authorList>
            <person name="Nagendran K."/>
            <person name="Kumari S."/>
            <person name="Dubey V."/>
        </authorList>
    </citation>
    <scope>NUCLEOTIDE SEQUENCE</scope>
    <source>
        <strain evidence="13">POL-SQ</strain>
    </source>
</reference>
<dbReference type="GO" id="GO:0006508">
    <property type="term" value="P:proteolysis"/>
    <property type="evidence" value="ECO:0007669"/>
    <property type="project" value="UniProtKB-KW"/>
</dbReference>
<evidence type="ECO:0000259" key="12">
    <source>
        <dbReference type="PROSITE" id="PS51868"/>
    </source>
</evidence>
<evidence type="ECO:0000256" key="5">
    <source>
        <dbReference type="ARBA" id="ARBA00022758"/>
    </source>
</evidence>
<dbReference type="GO" id="GO:0004252">
    <property type="term" value="F:serine-type endopeptidase activity"/>
    <property type="evidence" value="ECO:0007669"/>
    <property type="project" value="InterPro"/>
</dbReference>
<keyword evidence="9 11" id="KW-0472">Membrane</keyword>
<dbReference type="Gene3D" id="2.40.10.10">
    <property type="entry name" value="Trypsin-like serine proteases"/>
    <property type="match status" value="2"/>
</dbReference>
<evidence type="ECO:0000256" key="2">
    <source>
        <dbReference type="ARBA" id="ARBA00022670"/>
    </source>
</evidence>
<keyword evidence="5" id="KW-0688">Ribosomal frameshifting</keyword>
<dbReference type="PROSITE" id="PS51868">
    <property type="entry name" value="PEPTIDASE_S39"/>
    <property type="match status" value="1"/>
</dbReference>
<dbReference type="InterPro" id="IPR018019">
    <property type="entry name" value="Luteovirus_Orf2"/>
</dbReference>
<dbReference type="InterPro" id="IPR000382">
    <property type="entry name" value="Peptidase_S39B_luteovirus"/>
</dbReference>
<evidence type="ECO:0000256" key="8">
    <source>
        <dbReference type="ARBA" id="ARBA00022989"/>
    </source>
</evidence>
<dbReference type="SUPFAM" id="SSF50494">
    <property type="entry name" value="Trypsin-like serine proteases"/>
    <property type="match status" value="1"/>
</dbReference>
<keyword evidence="3 11" id="KW-0812">Transmembrane</keyword>
<dbReference type="PRINTS" id="PR00913">
    <property type="entry name" value="LVIRUSORF2"/>
</dbReference>
<dbReference type="GO" id="GO:0070008">
    <property type="term" value="F:serine-type exopeptidase activity"/>
    <property type="evidence" value="ECO:0007669"/>
    <property type="project" value="InterPro"/>
</dbReference>
<keyword evidence="4" id="KW-0732">Signal</keyword>
<dbReference type="GO" id="GO:0075523">
    <property type="term" value="P:viral translational frameshifting"/>
    <property type="evidence" value="ECO:0007669"/>
    <property type="project" value="UniProtKB-KW"/>
</dbReference>
<proteinExistence type="predicted"/>
<keyword evidence="7" id="KW-0720">Serine protease</keyword>
<evidence type="ECO:0000256" key="1">
    <source>
        <dbReference type="ARBA" id="ARBA00004141"/>
    </source>
</evidence>
<dbReference type="Pfam" id="PF02122">
    <property type="entry name" value="Peptidase_S39"/>
    <property type="match status" value="1"/>
</dbReference>
<feature type="region of interest" description="Disordered" evidence="10">
    <location>
        <begin position="543"/>
        <end position="632"/>
    </location>
</feature>
<evidence type="ECO:0000256" key="10">
    <source>
        <dbReference type="SAM" id="MobiDB-lite"/>
    </source>
</evidence>
<evidence type="ECO:0000256" key="3">
    <source>
        <dbReference type="ARBA" id="ARBA00022692"/>
    </source>
</evidence>
<evidence type="ECO:0000256" key="9">
    <source>
        <dbReference type="ARBA" id="ARBA00023136"/>
    </source>
</evidence>
<evidence type="ECO:0000256" key="6">
    <source>
        <dbReference type="ARBA" id="ARBA00022801"/>
    </source>
</evidence>
<dbReference type="EMBL" id="MN688219">
    <property type="protein sequence ID" value="QNH90445.1"/>
    <property type="molecule type" value="Genomic_RNA"/>
</dbReference>
<dbReference type="InterPro" id="IPR009003">
    <property type="entry name" value="Peptidase_S1_PA"/>
</dbReference>
<keyword evidence="8 11" id="KW-1133">Transmembrane helix</keyword>
<name>A0A7G7Y7U9_9VIRU</name>
<feature type="transmembrane region" description="Helical" evidence="11">
    <location>
        <begin position="147"/>
        <end position="168"/>
    </location>
</feature>
<feature type="domain" description="Peptidase S39" evidence="12">
    <location>
        <begin position="202"/>
        <end position="395"/>
    </location>
</feature>